<accession>A0ABQ3QUZ7</accession>
<dbReference type="Gene3D" id="3.30.60.230">
    <property type="entry name" value="Lsr2, dimerization domain"/>
    <property type="match status" value="1"/>
</dbReference>
<evidence type="ECO:0000259" key="3">
    <source>
        <dbReference type="Pfam" id="PF23359"/>
    </source>
</evidence>
<proteinExistence type="predicted"/>
<keyword evidence="5" id="KW-1185">Reference proteome</keyword>
<organism evidence="4 5">
    <name type="scientific">Streptomyces violascens</name>
    <dbReference type="NCBI Taxonomy" id="67381"/>
    <lineage>
        <taxon>Bacteria</taxon>
        <taxon>Bacillati</taxon>
        <taxon>Actinomycetota</taxon>
        <taxon>Actinomycetes</taxon>
        <taxon>Kitasatosporales</taxon>
        <taxon>Streptomycetaceae</taxon>
        <taxon>Streptomyces</taxon>
    </lineage>
</organism>
<evidence type="ECO:0000313" key="5">
    <source>
        <dbReference type="Proteomes" id="UP001050808"/>
    </source>
</evidence>
<name>A0ABQ3QUZ7_9ACTN</name>
<dbReference type="InterPro" id="IPR024412">
    <property type="entry name" value="Lsr2_dim_dom"/>
</dbReference>
<reference evidence="4" key="1">
    <citation type="submission" date="2024-05" db="EMBL/GenBank/DDBJ databases">
        <title>Whole genome shotgun sequence of Streptomyces violascens NBRC 12920.</title>
        <authorList>
            <person name="Komaki H."/>
            <person name="Tamura T."/>
        </authorList>
    </citation>
    <scope>NUCLEOTIDE SEQUENCE</scope>
    <source>
        <strain evidence="4">NBRC 12920</strain>
    </source>
</reference>
<evidence type="ECO:0000256" key="1">
    <source>
        <dbReference type="ARBA" id="ARBA00023125"/>
    </source>
</evidence>
<dbReference type="InterPro" id="IPR055370">
    <property type="entry name" value="Lsr2_DNA-bd"/>
</dbReference>
<feature type="domain" description="Lsr2 DNA-binding" evidence="3">
    <location>
        <begin position="77"/>
        <end position="110"/>
    </location>
</feature>
<keyword evidence="1" id="KW-0238">DNA-binding</keyword>
<dbReference type="InterPro" id="IPR042261">
    <property type="entry name" value="Lsr2-like_dimerization"/>
</dbReference>
<dbReference type="Pfam" id="PF11774">
    <property type="entry name" value="Lsr2"/>
    <property type="match status" value="1"/>
</dbReference>
<dbReference type="InterPro" id="IPR036625">
    <property type="entry name" value="E3-bd_dom_sf"/>
</dbReference>
<dbReference type="Proteomes" id="UP001050808">
    <property type="component" value="Unassembled WGS sequence"/>
</dbReference>
<dbReference type="Pfam" id="PF23359">
    <property type="entry name" value="Lsr2_DNA-bd"/>
    <property type="match status" value="1"/>
</dbReference>
<gene>
    <name evidence="4" type="ORF">Sviol_55110</name>
</gene>
<dbReference type="Gene3D" id="4.10.320.10">
    <property type="entry name" value="E3-binding domain"/>
    <property type="match status" value="1"/>
</dbReference>
<dbReference type="EMBL" id="BNDY01000017">
    <property type="protein sequence ID" value="GHI41103.1"/>
    <property type="molecule type" value="Genomic_DNA"/>
</dbReference>
<protein>
    <submittedName>
        <fullName evidence="4">Lsr2 family protein</fullName>
    </submittedName>
</protein>
<evidence type="ECO:0000259" key="2">
    <source>
        <dbReference type="Pfam" id="PF11774"/>
    </source>
</evidence>
<feature type="domain" description="Lsr2 dimerization" evidence="2">
    <location>
        <begin position="1"/>
        <end position="60"/>
    </location>
</feature>
<dbReference type="RefSeq" id="WP_226599532.1">
    <property type="nucleotide sequence ID" value="NZ_BNDY01000017.1"/>
</dbReference>
<comment type="caution">
    <text evidence="4">The sequence shown here is derived from an EMBL/GenBank/DDBJ whole genome shotgun (WGS) entry which is preliminary data.</text>
</comment>
<evidence type="ECO:0000313" key="4">
    <source>
        <dbReference type="EMBL" id="GHI41103.1"/>
    </source>
</evidence>
<sequence length="113" mass="12349">MAQKIVTVYIDDLTGEETQEASTHVLVLDGVAYELDLAPESYDQLLEAVAPFTKVGRRVKGGGRGRSALRVAGGSGNQNTAEIRMWAKKQGYAVNDRGRVPAEIREAFEKRAK</sequence>